<dbReference type="EMBL" id="UZAH01004295">
    <property type="protein sequence ID" value="VDO26671.1"/>
    <property type="molecule type" value="Genomic_DNA"/>
</dbReference>
<accession>A0A183F8W7</accession>
<organism evidence="3 4">
    <name type="scientific">Heligmosomoides polygyrus</name>
    <name type="common">Parasitic roundworm</name>
    <dbReference type="NCBI Taxonomy" id="6339"/>
    <lineage>
        <taxon>Eukaryota</taxon>
        <taxon>Metazoa</taxon>
        <taxon>Ecdysozoa</taxon>
        <taxon>Nematoda</taxon>
        <taxon>Chromadorea</taxon>
        <taxon>Rhabditida</taxon>
        <taxon>Rhabditina</taxon>
        <taxon>Rhabditomorpha</taxon>
        <taxon>Strongyloidea</taxon>
        <taxon>Heligmosomidae</taxon>
        <taxon>Heligmosomoides</taxon>
    </lineage>
</organism>
<evidence type="ECO:0000256" key="1">
    <source>
        <dbReference type="SAM" id="MobiDB-lite"/>
    </source>
</evidence>
<evidence type="ECO:0000313" key="3">
    <source>
        <dbReference type="Proteomes" id="UP000050761"/>
    </source>
</evidence>
<gene>
    <name evidence="2" type="ORF">HPBE_LOCUS2610</name>
</gene>
<feature type="compositionally biased region" description="Basic residues" evidence="1">
    <location>
        <begin position="120"/>
        <end position="129"/>
    </location>
</feature>
<evidence type="ECO:0000313" key="2">
    <source>
        <dbReference type="EMBL" id="VDO26671.1"/>
    </source>
</evidence>
<dbReference type="AlphaFoldDB" id="A0A183F8W7"/>
<dbReference type="OrthoDB" id="5861374at2759"/>
<sequence>MERQFNAKNGAKPKIFERGDNVNVSDYKDGKHKWTNGSILDRIGEVLYKVRCGTQTWIRHANQLRRRYSGSNNEVQEDMDTLFETFDLERPELQSQAPSPPPAETSEGVPTVQQGMQLRRSTRTRRPTKTLHIDPTQKRYHFCP</sequence>
<evidence type="ECO:0000313" key="4">
    <source>
        <dbReference type="WBParaSite" id="HPBE_0000260901-mRNA-1"/>
    </source>
</evidence>
<accession>A0A3P7TXY1</accession>
<proteinExistence type="predicted"/>
<protein>
    <submittedName>
        <fullName evidence="2 4">Uncharacterized protein</fullName>
    </submittedName>
</protein>
<reference evidence="4" key="2">
    <citation type="submission" date="2019-09" db="UniProtKB">
        <authorList>
            <consortium name="WormBaseParasite"/>
        </authorList>
    </citation>
    <scope>IDENTIFICATION</scope>
</reference>
<dbReference type="WBParaSite" id="HPBE_0000260901-mRNA-1">
    <property type="protein sequence ID" value="HPBE_0000260901-mRNA-1"/>
    <property type="gene ID" value="HPBE_0000260901"/>
</dbReference>
<dbReference type="Proteomes" id="UP000050761">
    <property type="component" value="Unassembled WGS sequence"/>
</dbReference>
<name>A0A183F8W7_HELPZ</name>
<feature type="region of interest" description="Disordered" evidence="1">
    <location>
        <begin position="88"/>
        <end position="144"/>
    </location>
</feature>
<reference evidence="2 3" key="1">
    <citation type="submission" date="2018-11" db="EMBL/GenBank/DDBJ databases">
        <authorList>
            <consortium name="Pathogen Informatics"/>
        </authorList>
    </citation>
    <scope>NUCLEOTIDE SEQUENCE [LARGE SCALE GENOMIC DNA]</scope>
</reference>
<keyword evidence="3" id="KW-1185">Reference proteome</keyword>